<dbReference type="InterPro" id="IPR034164">
    <property type="entry name" value="Pepsin-like_dom"/>
</dbReference>
<keyword evidence="4" id="KW-0378">Hydrolase</keyword>
<dbReference type="SUPFAM" id="SSF50630">
    <property type="entry name" value="Acid proteases"/>
    <property type="match status" value="1"/>
</dbReference>
<name>F4REV3_MELLP</name>
<comment type="similarity">
    <text evidence="1">Belongs to the peptidase A1 family.</text>
</comment>
<feature type="active site" evidence="5">
    <location>
        <position position="331"/>
    </location>
</feature>
<reference evidence="11" key="1">
    <citation type="journal article" date="2011" name="Proc. Natl. Acad. Sci. U.S.A.">
        <title>Obligate biotrophy features unraveled by the genomic analysis of rust fungi.</title>
        <authorList>
            <person name="Duplessis S."/>
            <person name="Cuomo C.A."/>
            <person name="Lin Y.-C."/>
            <person name="Aerts A."/>
            <person name="Tisserant E."/>
            <person name="Veneault-Fourrey C."/>
            <person name="Joly D.L."/>
            <person name="Hacquard S."/>
            <person name="Amselem J."/>
            <person name="Cantarel B.L."/>
            <person name="Chiu R."/>
            <person name="Coutinho P.M."/>
            <person name="Feau N."/>
            <person name="Field M."/>
            <person name="Frey P."/>
            <person name="Gelhaye E."/>
            <person name="Goldberg J."/>
            <person name="Grabherr M.G."/>
            <person name="Kodira C.D."/>
            <person name="Kohler A."/>
            <person name="Kuees U."/>
            <person name="Lindquist E.A."/>
            <person name="Lucas S.M."/>
            <person name="Mago R."/>
            <person name="Mauceli E."/>
            <person name="Morin E."/>
            <person name="Murat C."/>
            <person name="Pangilinan J.L."/>
            <person name="Park R."/>
            <person name="Pearson M."/>
            <person name="Quesneville H."/>
            <person name="Rouhier N."/>
            <person name="Sakthikumar S."/>
            <person name="Salamov A.A."/>
            <person name="Schmutz J."/>
            <person name="Selles B."/>
            <person name="Shapiro H."/>
            <person name="Tanguay P."/>
            <person name="Tuskan G.A."/>
            <person name="Henrissat B."/>
            <person name="Van de Peer Y."/>
            <person name="Rouze P."/>
            <person name="Ellis J.G."/>
            <person name="Dodds P.N."/>
            <person name="Schein J.E."/>
            <person name="Zhong S."/>
            <person name="Hamelin R.C."/>
            <person name="Grigoriev I.V."/>
            <person name="Szabo L.J."/>
            <person name="Martin F."/>
        </authorList>
    </citation>
    <scope>NUCLEOTIDE SEQUENCE [LARGE SCALE GENOMIC DNA]</scope>
    <source>
        <strain evidence="11">98AG31 / pathotype 3-4-7</strain>
    </source>
</reference>
<feature type="domain" description="Peptidase A1" evidence="9">
    <location>
        <begin position="121"/>
        <end position="446"/>
    </location>
</feature>
<keyword evidence="11" id="KW-1185">Reference proteome</keyword>
<evidence type="ECO:0000256" key="6">
    <source>
        <dbReference type="SAM" id="MobiDB-lite"/>
    </source>
</evidence>
<dbReference type="PANTHER" id="PTHR47966:SF6">
    <property type="entry name" value="PEPTIDASE A1 DOMAIN-CONTAINING PROTEIN"/>
    <property type="match status" value="1"/>
</dbReference>
<keyword evidence="7" id="KW-0472">Membrane</keyword>
<dbReference type="FunCoup" id="F4REV3">
    <property type="interactions" value="44"/>
</dbReference>
<dbReference type="Gene3D" id="2.40.70.10">
    <property type="entry name" value="Acid Proteases"/>
    <property type="match status" value="2"/>
</dbReference>
<evidence type="ECO:0000313" key="10">
    <source>
        <dbReference type="EMBL" id="EGG09168.1"/>
    </source>
</evidence>
<dbReference type="InterPro" id="IPR021109">
    <property type="entry name" value="Peptidase_aspartic_dom_sf"/>
</dbReference>
<proteinExistence type="inferred from homology"/>
<dbReference type="InterPro" id="IPR001461">
    <property type="entry name" value="Aspartic_peptidase_A1"/>
</dbReference>
<dbReference type="CDD" id="cd05471">
    <property type="entry name" value="pepsin_like"/>
    <property type="match status" value="1"/>
</dbReference>
<keyword evidence="3" id="KW-0064">Aspartyl protease</keyword>
<feature type="region of interest" description="Disordered" evidence="6">
    <location>
        <begin position="469"/>
        <end position="488"/>
    </location>
</feature>
<accession>F4REV3</accession>
<dbReference type="GO" id="GO:0004190">
    <property type="term" value="F:aspartic-type endopeptidase activity"/>
    <property type="evidence" value="ECO:0007669"/>
    <property type="project" value="UniProtKB-KW"/>
</dbReference>
<evidence type="ECO:0000256" key="3">
    <source>
        <dbReference type="ARBA" id="ARBA00022750"/>
    </source>
</evidence>
<dbReference type="FunFam" id="2.40.70.10:FF:000115">
    <property type="entry name" value="Lysosomal aspartic protease"/>
    <property type="match status" value="1"/>
</dbReference>
<feature type="chain" id="PRO_5003317567" evidence="8">
    <location>
        <begin position="27"/>
        <end position="514"/>
    </location>
</feature>
<keyword evidence="7" id="KW-1133">Transmembrane helix</keyword>
<dbReference type="AlphaFoldDB" id="F4REV3"/>
<dbReference type="Pfam" id="PF00026">
    <property type="entry name" value="Asp"/>
    <property type="match status" value="1"/>
</dbReference>
<keyword evidence="2" id="KW-0645">Protease</keyword>
<evidence type="ECO:0000256" key="7">
    <source>
        <dbReference type="SAM" id="Phobius"/>
    </source>
</evidence>
<keyword evidence="8" id="KW-0732">Signal</keyword>
<dbReference type="RefSeq" id="XP_007407528.1">
    <property type="nucleotide sequence ID" value="XM_007407466.1"/>
</dbReference>
<dbReference type="InterPro" id="IPR033121">
    <property type="entry name" value="PEPTIDASE_A1"/>
</dbReference>
<evidence type="ECO:0000256" key="4">
    <source>
        <dbReference type="ARBA" id="ARBA00022801"/>
    </source>
</evidence>
<feature type="signal peptide" evidence="8">
    <location>
        <begin position="1"/>
        <end position="26"/>
    </location>
</feature>
<dbReference type="MEROPS" id="A01.078"/>
<dbReference type="KEGG" id="mlr:MELLADRAFT_115846"/>
<evidence type="ECO:0000256" key="2">
    <source>
        <dbReference type="ARBA" id="ARBA00022670"/>
    </source>
</evidence>
<dbReference type="PANTHER" id="PTHR47966">
    <property type="entry name" value="BETA-SITE APP-CLEAVING ENZYME, ISOFORM A-RELATED"/>
    <property type="match status" value="1"/>
</dbReference>
<dbReference type="InParanoid" id="F4REV3"/>
<dbReference type="eggNOG" id="KOG1339">
    <property type="taxonomic scope" value="Eukaryota"/>
</dbReference>
<feature type="transmembrane region" description="Helical" evidence="7">
    <location>
        <begin position="493"/>
        <end position="513"/>
    </location>
</feature>
<evidence type="ECO:0000256" key="5">
    <source>
        <dbReference type="PIRSR" id="PIRSR601461-1"/>
    </source>
</evidence>
<evidence type="ECO:0000256" key="8">
    <source>
        <dbReference type="SAM" id="SignalP"/>
    </source>
</evidence>
<dbReference type="PRINTS" id="PR00792">
    <property type="entry name" value="PEPSIN"/>
</dbReference>
<feature type="active site" evidence="5">
    <location>
        <position position="139"/>
    </location>
</feature>
<sequence>MNVYQIKWISFIFILNLILIISKTLAQAIKKRSSSLDIELNIQSRRPSDINLIKRSSDRGVEGGVSEIDLLGSWAIEAAQKLQSRYGDQIRSISKSDLSNELKKRQISDLGLVNAFSDAIYTGSISIGTPPQQFNVIMDTGSSDLWVADSACTGDNGCPSSVIKFRTQDSSTYSNLTKPFKVTYGSGRVAGNLGTDIVSVGLFTVTGQTIGTCDIVENILRSGLDTSGILGLGWAGIATSGSTPAWQSLFMQDVLEEPVMGFALKRLINFRPTTTAPGGTMTVGGTNKKLYVGEINYIPLSKNQTYWLVPLSALTVGGTQVEIGQPDVAIDTGTSLIGAPADALRTIFSVIPGSELMETGTFKGYWTVPCKTKVKIAVQFGQMSYSIDPSDFNLGKISGGSKCLTSFFTITKSKTGGSIPEWIFGAAFLKNVYAAFRASPPSVGFAQLSADIDPFPSIPAPMAVATSNFTSKDHSTKSKSKHSGSESTLKPSWIGFILGSITMIMMMGSCSILI</sequence>
<gene>
    <name evidence="10" type="ORF">MELLADRAFT_115846</name>
</gene>
<evidence type="ECO:0000256" key="1">
    <source>
        <dbReference type="ARBA" id="ARBA00007447"/>
    </source>
</evidence>
<keyword evidence="7" id="KW-0812">Transmembrane</keyword>
<dbReference type="Proteomes" id="UP000001072">
    <property type="component" value="Unassembled WGS sequence"/>
</dbReference>
<evidence type="ECO:0000313" key="11">
    <source>
        <dbReference type="Proteomes" id="UP000001072"/>
    </source>
</evidence>
<organism evidence="11">
    <name type="scientific">Melampsora larici-populina (strain 98AG31 / pathotype 3-4-7)</name>
    <name type="common">Poplar leaf rust fungus</name>
    <dbReference type="NCBI Taxonomy" id="747676"/>
    <lineage>
        <taxon>Eukaryota</taxon>
        <taxon>Fungi</taxon>
        <taxon>Dikarya</taxon>
        <taxon>Basidiomycota</taxon>
        <taxon>Pucciniomycotina</taxon>
        <taxon>Pucciniomycetes</taxon>
        <taxon>Pucciniales</taxon>
        <taxon>Melampsoraceae</taxon>
        <taxon>Melampsora</taxon>
    </lineage>
</organism>
<dbReference type="PROSITE" id="PS51767">
    <property type="entry name" value="PEPTIDASE_A1"/>
    <property type="match status" value="1"/>
</dbReference>
<dbReference type="GeneID" id="18925695"/>
<dbReference type="EMBL" id="GL883098">
    <property type="protein sequence ID" value="EGG09168.1"/>
    <property type="molecule type" value="Genomic_DNA"/>
</dbReference>
<protein>
    <submittedName>
        <fullName evidence="10">Aspartic peptidase A1</fullName>
    </submittedName>
</protein>
<dbReference type="HOGENOM" id="CLU_013253_1_2_1"/>
<dbReference type="GO" id="GO:0006508">
    <property type="term" value="P:proteolysis"/>
    <property type="evidence" value="ECO:0007669"/>
    <property type="project" value="UniProtKB-KW"/>
</dbReference>
<dbReference type="VEuPathDB" id="FungiDB:MELLADRAFT_115846"/>
<evidence type="ECO:0000259" key="9">
    <source>
        <dbReference type="PROSITE" id="PS51767"/>
    </source>
</evidence>
<dbReference type="OrthoDB" id="771136at2759"/>